<feature type="region of interest" description="Disordered" evidence="2">
    <location>
        <begin position="1034"/>
        <end position="1063"/>
    </location>
</feature>
<protein>
    <submittedName>
        <fullName evidence="4">(diamondback moth) hypothetical protein</fullName>
    </submittedName>
</protein>
<feature type="region of interest" description="Disordered" evidence="2">
    <location>
        <begin position="1324"/>
        <end position="1391"/>
    </location>
</feature>
<sequence length="1391" mass="154310">MLSSVLLVAASCAAQRGSRQGGWAGGRQGGRAARGDWDIRLAVPGQPGGDYPTHGGIPKTSFTCAGKSPGYYADIETDCQAFRVCTAGATFGFQSFLCPNGTLFNQAVVVCDWWMNVKCENTQQHIDDSNQKFSNLRVGTQFMHDIQKMLTHPMRNPYDQNLMKGNLIVMQEYRPPAGQLFPMSSLTFGSKNRPENVYVPSAKLVQQSFDNAISASTVSPLYSAPANRLQAPRGNELFQKQQQYVQSHRHNNGHYVQPNSIQSGKYVQPSLAQSGKYVEANHQENSQKYNQQTYAQNSQYQNHNYDQPSGNINQNSQSSRLTQQQNAHFTNNALRQQQEQQQQILQQQQQLIQQQQQQQLQQLQQQQQQLQQQQQRLIQQNLNYNQGNIRYNQAQANIQLNELGYQRGQVKQTAQYTDNSHTNNEKQKTQYDVEYTKQQYTVNQDKQNTFNASPYSNQINGKVSDEAKQNLVSTFAPATVIAKTLTFNRIIQEPKPGSPKSRITIKSWIVKPSKSAKLTAGTTPYTYDKPTNPPPAEKLIVQPTGYYYSRPTTQAQKIVSTPEPYYYNPPKVTTPSEKIVSEPGYTYNKPTQPAKLVTQPEGYSYQRPTQAAKQVSQVDGYVYNKPTVAAKQITVIPPTQPSRQYLTPSPSPPPTVASRLYLAPTTFKPIARFYLPAAAPSEPSRQYLNPNAETTANFQSAKLQASPTSPTPVVVSPTDDKPSFSLIKHSRFNAIRNNLTFTDILTKEKLDITVNDIVKDTRNILETAQPQQFGQLRNEESGDTTEDDYREENYITSVDSFTESGENLSPATPTVQTNVKSSRLIVPPAADLEPPVVTVEQTNQNTNRLANLPFFKEPPIAPNTIERTVSLKISIPEKTAAYLFKNTNESDYDKLEILNTGSSNYLVLTNKVANSPAPNFIPIGKLIFDKNNNFSNSQALVFSFLTDSINQAREYKNIAEQNLLQSHTPFQNINNEELAKITNEVAQLTSAQFTGNNNNFNHQQQANIASTAQNINSNNQLGVSAKYTNNIPQHQVQQQTNSQSNSVSQQNLQSGQFQTTRFQGGQQDSLSANLQINNGNNQLYSGQLYQVPVPDVSSLYNGLGSGKLIAQNNNRQQHTEAADLHQGGGAGGNDIVKQLQSSGEVEIVQSQSVPYQAPAKLQAAPSQTFNSQEDTQSILGNFASGNGISAQLSDKIVGTIPHPSEENKLVTYKKDQSYYVYTKLDDFHNNGLGRNTQASNGVIQGNNGGQSAKLTQSSNADNVVSFQLIPSVGYQLEDEREQQRLLNAFNIDEFTGSPRVQNQEVRGQNGNILTSNVEYSVEHPVSQGQFSRPSTLYAGPSSYSAPQASVGRLEQRAPAAAPAKIEQLEDNTNSNSGYSNGTPSRSFTFRK</sequence>
<accession>A0A8S4G8W5</accession>
<dbReference type="InterPro" id="IPR052976">
    <property type="entry name" value="Scoloptoxin-like"/>
</dbReference>
<dbReference type="InterPro" id="IPR002557">
    <property type="entry name" value="Chitin-bd_dom"/>
</dbReference>
<dbReference type="GO" id="GO:0008061">
    <property type="term" value="F:chitin binding"/>
    <property type="evidence" value="ECO:0007669"/>
    <property type="project" value="InterPro"/>
</dbReference>
<dbReference type="EMBL" id="CAJHNJ030000169">
    <property type="protein sequence ID" value="CAG9136910.1"/>
    <property type="molecule type" value="Genomic_DNA"/>
</dbReference>
<keyword evidence="5" id="KW-1185">Reference proteome</keyword>
<keyword evidence="1" id="KW-0175">Coiled coil</keyword>
<dbReference type="GO" id="GO:0005576">
    <property type="term" value="C:extracellular region"/>
    <property type="evidence" value="ECO:0007669"/>
    <property type="project" value="InterPro"/>
</dbReference>
<gene>
    <name evidence="4" type="ORF">PLXY2_LOCUS15164</name>
</gene>
<dbReference type="Proteomes" id="UP000653454">
    <property type="component" value="Unassembled WGS sequence"/>
</dbReference>
<organism evidence="4 5">
    <name type="scientific">Plutella xylostella</name>
    <name type="common">Diamondback moth</name>
    <name type="synonym">Plutella maculipennis</name>
    <dbReference type="NCBI Taxonomy" id="51655"/>
    <lineage>
        <taxon>Eukaryota</taxon>
        <taxon>Metazoa</taxon>
        <taxon>Ecdysozoa</taxon>
        <taxon>Arthropoda</taxon>
        <taxon>Hexapoda</taxon>
        <taxon>Insecta</taxon>
        <taxon>Pterygota</taxon>
        <taxon>Neoptera</taxon>
        <taxon>Endopterygota</taxon>
        <taxon>Lepidoptera</taxon>
        <taxon>Glossata</taxon>
        <taxon>Ditrysia</taxon>
        <taxon>Yponomeutoidea</taxon>
        <taxon>Plutellidae</taxon>
        <taxon>Plutella</taxon>
    </lineage>
</organism>
<dbReference type="Pfam" id="PF01607">
    <property type="entry name" value="CBM_14"/>
    <property type="match status" value="1"/>
</dbReference>
<proteinExistence type="predicted"/>
<dbReference type="SMART" id="SM00494">
    <property type="entry name" value="ChtBD2"/>
    <property type="match status" value="1"/>
</dbReference>
<feature type="region of interest" description="Disordered" evidence="2">
    <location>
        <begin position="301"/>
        <end position="324"/>
    </location>
</feature>
<reference evidence="4" key="1">
    <citation type="submission" date="2020-11" db="EMBL/GenBank/DDBJ databases">
        <authorList>
            <person name="Whiteford S."/>
        </authorList>
    </citation>
    <scope>NUCLEOTIDE SEQUENCE</scope>
</reference>
<evidence type="ECO:0000256" key="2">
    <source>
        <dbReference type="SAM" id="MobiDB-lite"/>
    </source>
</evidence>
<evidence type="ECO:0000259" key="3">
    <source>
        <dbReference type="PROSITE" id="PS50940"/>
    </source>
</evidence>
<dbReference type="PROSITE" id="PS50940">
    <property type="entry name" value="CHIT_BIND_II"/>
    <property type="match status" value="1"/>
</dbReference>
<feature type="coiled-coil region" evidence="1">
    <location>
        <begin position="331"/>
        <end position="383"/>
    </location>
</feature>
<evidence type="ECO:0000313" key="4">
    <source>
        <dbReference type="EMBL" id="CAG9136910.1"/>
    </source>
</evidence>
<comment type="caution">
    <text evidence="4">The sequence shown here is derived from an EMBL/GenBank/DDBJ whole genome shotgun (WGS) entry which is preliminary data.</text>
</comment>
<evidence type="ECO:0000256" key="1">
    <source>
        <dbReference type="SAM" id="Coils"/>
    </source>
</evidence>
<dbReference type="SUPFAM" id="SSF57625">
    <property type="entry name" value="Invertebrate chitin-binding proteins"/>
    <property type="match status" value="1"/>
</dbReference>
<dbReference type="PANTHER" id="PTHR22933:SF32">
    <property type="entry name" value="MIND THE GAP, ISOFORM E"/>
    <property type="match status" value="1"/>
</dbReference>
<evidence type="ECO:0000313" key="5">
    <source>
        <dbReference type="Proteomes" id="UP000653454"/>
    </source>
</evidence>
<feature type="compositionally biased region" description="Low complexity" evidence="2">
    <location>
        <begin position="1371"/>
        <end position="1384"/>
    </location>
</feature>
<dbReference type="Gene3D" id="2.170.140.10">
    <property type="entry name" value="Chitin binding domain"/>
    <property type="match status" value="1"/>
</dbReference>
<name>A0A8S4G8W5_PLUXY</name>
<feature type="domain" description="Chitin-binding type-2" evidence="3">
    <location>
        <begin position="61"/>
        <end position="121"/>
    </location>
</feature>
<dbReference type="PANTHER" id="PTHR22933">
    <property type="entry name" value="FI18007P1-RELATED"/>
    <property type="match status" value="1"/>
</dbReference>
<dbReference type="InterPro" id="IPR036508">
    <property type="entry name" value="Chitin-bd_dom_sf"/>
</dbReference>